<evidence type="ECO:0000313" key="3">
    <source>
        <dbReference type="Proteomes" id="UP000238288"/>
    </source>
</evidence>
<keyword evidence="4" id="KW-1185">Reference proteome</keyword>
<dbReference type="RefSeq" id="WP_104642036.1">
    <property type="nucleotide sequence ID" value="NZ_AQGW01000018.1"/>
</dbReference>
<name>A0A2K4X6H3_PSEVC</name>
<evidence type="ECO:0008006" key="5">
    <source>
        <dbReference type="Google" id="ProtNLM"/>
    </source>
</evidence>
<reference evidence="2 3" key="2">
    <citation type="submission" date="2017-11" db="EMBL/GenBank/DDBJ databases">
        <authorList>
            <person name="Han C.G."/>
        </authorList>
    </citation>
    <scope>NUCLEOTIDE SEQUENCE [LARGE SCALE GENOMIC DNA]</scope>
    <source>
        <strain evidence="3">ATCC 43555</strain>
        <strain evidence="2">ATCC43555</strain>
    </source>
</reference>
<dbReference type="Proteomes" id="UP000238288">
    <property type="component" value="Chromosome PCAR9a"/>
</dbReference>
<evidence type="ECO:0000313" key="2">
    <source>
        <dbReference type="EMBL" id="SOU39932.1"/>
    </source>
</evidence>
<reference evidence="1 4" key="1">
    <citation type="submission" date="2015-06" db="EMBL/GenBank/DDBJ databases">
        <title>Genome sequence of Pseudoalteromonas carrageenovora.</title>
        <authorList>
            <person name="Xie B.-B."/>
            <person name="Rong J.-C."/>
            <person name="Qin Q.-L."/>
            <person name="Zhang Y.-Z."/>
        </authorList>
    </citation>
    <scope>NUCLEOTIDE SEQUENCE [LARGE SCALE GENOMIC DNA]</scope>
    <source>
        <strain evidence="1 4">IAM 12662</strain>
    </source>
</reference>
<evidence type="ECO:0000313" key="4">
    <source>
        <dbReference type="Proteomes" id="UP000615003"/>
    </source>
</evidence>
<gene>
    <name evidence="2" type="ORF">PCAR9_A20355</name>
    <name evidence="1" type="ORF">PCARR_a0407</name>
</gene>
<dbReference type="Proteomes" id="UP000615003">
    <property type="component" value="Unassembled WGS sequence"/>
</dbReference>
<sequence length="347" mass="39784">MSRLRSFNIEYANFLCHFGDQVLLDRYSDIFYPAITSGEQRIYGDTSFIFNNIKHIRIEADDNSEAEYFLYGKIIKDFVYKREQLLDHENNELKLEHGELRDSPSSTFILSLKDHRLYFIREFQLGPTLEHFKSLVETLVKKHVNHIIDGIYENKKEMRRLNGGTSRAVFKSDLKISYPVPDIKIIKLSSPEGIEEFIKSMKTVNSFSLTINKTNHESDLSTLFKVLRDQNKDMGAGASNKVTYTKGKQSLNHDKVTELAQAASHDSNVNFVVKGIGIDGSPLNGTENEFTAKMPIAEIEKTPELMTLKAYKSFWKLISDGIVKQPTITNISSVREKIKKIIEFLEL</sequence>
<dbReference type="OrthoDB" id="7041783at2"/>
<dbReference type="EMBL" id="LT965928">
    <property type="protein sequence ID" value="SOU39932.1"/>
    <property type="molecule type" value="Genomic_DNA"/>
</dbReference>
<proteinExistence type="predicted"/>
<protein>
    <recommendedName>
        <fullName evidence="5">DUF4747 domain-containing protein</fullName>
    </recommendedName>
</protein>
<dbReference type="AlphaFoldDB" id="A0A2K4X6H3"/>
<organism evidence="2 3">
    <name type="scientific">Pseudoalteromonas carrageenovora IAM 12662</name>
    <dbReference type="NCBI Taxonomy" id="1314868"/>
    <lineage>
        <taxon>Bacteria</taxon>
        <taxon>Pseudomonadati</taxon>
        <taxon>Pseudomonadota</taxon>
        <taxon>Gammaproteobacteria</taxon>
        <taxon>Alteromonadales</taxon>
        <taxon>Pseudoalteromonadaceae</taxon>
        <taxon>Pseudoalteromonas</taxon>
    </lineage>
</organism>
<dbReference type="EMBL" id="AQGW01000018">
    <property type="protein sequence ID" value="MBE0382133.1"/>
    <property type="molecule type" value="Genomic_DNA"/>
</dbReference>
<accession>A0A2K4X6H3</accession>
<evidence type="ECO:0000313" key="1">
    <source>
        <dbReference type="EMBL" id="MBE0382133.1"/>
    </source>
</evidence>
<dbReference type="GeneID" id="93662577"/>